<dbReference type="EMBL" id="JAUHHV010000001">
    <property type="protein sequence ID" value="KAK1435004.1"/>
    <property type="molecule type" value="Genomic_DNA"/>
</dbReference>
<dbReference type="Proteomes" id="UP001229421">
    <property type="component" value="Unassembled WGS sequence"/>
</dbReference>
<comment type="caution">
    <text evidence="1">The sequence shown here is derived from an EMBL/GenBank/DDBJ whole genome shotgun (WGS) entry which is preliminary data.</text>
</comment>
<evidence type="ECO:0000313" key="2">
    <source>
        <dbReference type="Proteomes" id="UP001229421"/>
    </source>
</evidence>
<sequence>MPWYFLEASPWEEAEEEEILKVIPSMGLIAEPILRRLQPVNQTTIVKIFLSATMFATSELSPTMVDLKTSAQEQIEYMLTEDAPLLTADEDIKSKVRQYFKGLLSRFTNTVKSACETGDMYKFQSFLVDMSWACQILAKLELLKNFVENWMDASENLVKAIDNISQSQQVDTLETKLKVIEITSKVLEAIAYGRVILPTVKRLHMVRYWLPFVKSLKSSIDSLTTDENDYLVVKIDGEIWQSLESSFVSIILALPSGEQAKILSEWLANKHI</sequence>
<dbReference type="PANTHER" id="PTHR31060:SF30">
    <property type="entry name" value="OS07G0668800 PROTEIN"/>
    <property type="match status" value="1"/>
</dbReference>
<name>A0AAD8P799_TARER</name>
<dbReference type="InterPro" id="IPR038920">
    <property type="entry name" value="At3g05675-like"/>
</dbReference>
<gene>
    <name evidence="1" type="ORF">QVD17_00759</name>
</gene>
<evidence type="ECO:0000313" key="1">
    <source>
        <dbReference type="EMBL" id="KAK1435004.1"/>
    </source>
</evidence>
<dbReference type="PANTHER" id="PTHR31060">
    <property type="entry name" value="OSJNBA0011J08.25 PROTEIN-RELATED"/>
    <property type="match status" value="1"/>
</dbReference>
<organism evidence="1 2">
    <name type="scientific">Tagetes erecta</name>
    <name type="common">African marigold</name>
    <dbReference type="NCBI Taxonomy" id="13708"/>
    <lineage>
        <taxon>Eukaryota</taxon>
        <taxon>Viridiplantae</taxon>
        <taxon>Streptophyta</taxon>
        <taxon>Embryophyta</taxon>
        <taxon>Tracheophyta</taxon>
        <taxon>Spermatophyta</taxon>
        <taxon>Magnoliopsida</taxon>
        <taxon>eudicotyledons</taxon>
        <taxon>Gunneridae</taxon>
        <taxon>Pentapetalae</taxon>
        <taxon>asterids</taxon>
        <taxon>campanulids</taxon>
        <taxon>Asterales</taxon>
        <taxon>Asteraceae</taxon>
        <taxon>Asteroideae</taxon>
        <taxon>Heliantheae alliance</taxon>
        <taxon>Tageteae</taxon>
        <taxon>Tagetes</taxon>
    </lineage>
</organism>
<proteinExistence type="predicted"/>
<keyword evidence="2" id="KW-1185">Reference proteome</keyword>
<reference evidence="1" key="1">
    <citation type="journal article" date="2023" name="bioRxiv">
        <title>Improved chromosome-level genome assembly for marigold (Tagetes erecta).</title>
        <authorList>
            <person name="Jiang F."/>
            <person name="Yuan L."/>
            <person name="Wang S."/>
            <person name="Wang H."/>
            <person name="Xu D."/>
            <person name="Wang A."/>
            <person name="Fan W."/>
        </authorList>
    </citation>
    <scope>NUCLEOTIDE SEQUENCE</scope>
    <source>
        <strain evidence="1">WSJ</strain>
        <tissue evidence="1">Leaf</tissue>
    </source>
</reference>
<dbReference type="AlphaFoldDB" id="A0AAD8P799"/>
<accession>A0AAD8P799</accession>
<protein>
    <submittedName>
        <fullName evidence="1">Uncharacterized protein</fullName>
    </submittedName>
</protein>